<dbReference type="RefSeq" id="WP_164507660.1">
    <property type="nucleotide sequence ID" value="NZ_JBGQPK010000026.1"/>
</dbReference>
<keyword evidence="1" id="KW-1133">Transmembrane helix</keyword>
<dbReference type="EMBL" id="JBGQPK010000026">
    <property type="protein sequence ID" value="MFL2029451.1"/>
    <property type="molecule type" value="Genomic_DNA"/>
</dbReference>
<feature type="transmembrane region" description="Helical" evidence="1">
    <location>
        <begin position="29"/>
        <end position="45"/>
    </location>
</feature>
<reference evidence="2 3" key="1">
    <citation type="submission" date="2024-08" db="EMBL/GenBank/DDBJ databases">
        <authorList>
            <person name="Arias E."/>
        </authorList>
    </citation>
    <scope>NUCLEOTIDE SEQUENCE [LARGE SCALE GENOMIC DNA]</scope>
    <source>
        <strain evidence="2 3">FAM 25317</strain>
    </source>
</reference>
<proteinExistence type="predicted"/>
<keyword evidence="3" id="KW-1185">Reference proteome</keyword>
<sequence length="49" mass="5653">MKYMTKANYIQLIAGVIGLIYGLMQQNTVFWVPGLILLVIGFVPQRRRK</sequence>
<evidence type="ECO:0000256" key="1">
    <source>
        <dbReference type="SAM" id="Phobius"/>
    </source>
</evidence>
<gene>
    <name evidence="2" type="ORF">ACEN34_07455</name>
</gene>
<name>A0ABW8UD70_9LACO</name>
<organism evidence="2 3">
    <name type="scientific">Loigolactobacillus zhaoyuanensis</name>
    <dbReference type="NCBI Taxonomy" id="2486017"/>
    <lineage>
        <taxon>Bacteria</taxon>
        <taxon>Bacillati</taxon>
        <taxon>Bacillota</taxon>
        <taxon>Bacilli</taxon>
        <taxon>Lactobacillales</taxon>
        <taxon>Lactobacillaceae</taxon>
        <taxon>Loigolactobacillus</taxon>
    </lineage>
</organism>
<comment type="caution">
    <text evidence="2">The sequence shown here is derived from an EMBL/GenBank/DDBJ whole genome shotgun (WGS) entry which is preliminary data.</text>
</comment>
<evidence type="ECO:0000313" key="2">
    <source>
        <dbReference type="EMBL" id="MFL2029451.1"/>
    </source>
</evidence>
<feature type="transmembrane region" description="Helical" evidence="1">
    <location>
        <begin position="7"/>
        <end position="23"/>
    </location>
</feature>
<evidence type="ECO:0000313" key="3">
    <source>
        <dbReference type="Proteomes" id="UP001625389"/>
    </source>
</evidence>
<accession>A0ABW8UD70</accession>
<dbReference type="Proteomes" id="UP001625389">
    <property type="component" value="Unassembled WGS sequence"/>
</dbReference>
<keyword evidence="1" id="KW-0812">Transmembrane</keyword>
<protein>
    <submittedName>
        <fullName evidence="2">Uncharacterized protein</fullName>
    </submittedName>
</protein>
<keyword evidence="1" id="KW-0472">Membrane</keyword>